<protein>
    <recommendedName>
        <fullName evidence="4">Orcokinin</fullName>
    </recommendedName>
</protein>
<dbReference type="Proteomes" id="UP000789390">
    <property type="component" value="Unassembled WGS sequence"/>
</dbReference>
<dbReference type="PANTHER" id="PTHR33864">
    <property type="entry name" value="NEUROPEPTIDE-LIKE PROTEIN-RELATED"/>
    <property type="match status" value="1"/>
</dbReference>
<evidence type="ECO:0000313" key="2">
    <source>
        <dbReference type="EMBL" id="CAH0106047.1"/>
    </source>
</evidence>
<dbReference type="InterPro" id="IPR040384">
    <property type="entry name" value="ORCKA/B"/>
</dbReference>
<feature type="signal peptide" evidence="1">
    <location>
        <begin position="1"/>
        <end position="21"/>
    </location>
</feature>
<keyword evidence="1" id="KW-0732">Signal</keyword>
<keyword evidence="3" id="KW-1185">Reference proteome</keyword>
<dbReference type="GO" id="GO:0005184">
    <property type="term" value="F:neuropeptide hormone activity"/>
    <property type="evidence" value="ECO:0007669"/>
    <property type="project" value="InterPro"/>
</dbReference>
<evidence type="ECO:0008006" key="4">
    <source>
        <dbReference type="Google" id="ProtNLM"/>
    </source>
</evidence>
<gene>
    <name evidence="2" type="ORF">DGAL_LOCUS9195</name>
</gene>
<proteinExistence type="predicted"/>
<organism evidence="2 3">
    <name type="scientific">Daphnia galeata</name>
    <dbReference type="NCBI Taxonomy" id="27404"/>
    <lineage>
        <taxon>Eukaryota</taxon>
        <taxon>Metazoa</taxon>
        <taxon>Ecdysozoa</taxon>
        <taxon>Arthropoda</taxon>
        <taxon>Crustacea</taxon>
        <taxon>Branchiopoda</taxon>
        <taxon>Diplostraca</taxon>
        <taxon>Cladocera</taxon>
        <taxon>Anomopoda</taxon>
        <taxon>Daphniidae</taxon>
        <taxon>Daphnia</taxon>
    </lineage>
</organism>
<dbReference type="AlphaFoldDB" id="A0A8J2WKF8"/>
<reference evidence="2" key="1">
    <citation type="submission" date="2021-11" db="EMBL/GenBank/DDBJ databases">
        <authorList>
            <person name="Schell T."/>
        </authorList>
    </citation>
    <scope>NUCLEOTIDE SEQUENCE</scope>
    <source>
        <strain evidence="2">M5</strain>
    </source>
</reference>
<comment type="caution">
    <text evidence="2">The sequence shown here is derived from an EMBL/GenBank/DDBJ whole genome shotgun (WGS) entry which is preliminary data.</text>
</comment>
<evidence type="ECO:0000313" key="3">
    <source>
        <dbReference type="Proteomes" id="UP000789390"/>
    </source>
</evidence>
<dbReference type="EMBL" id="CAKKLH010000212">
    <property type="protein sequence ID" value="CAH0106047.1"/>
    <property type="molecule type" value="Genomic_DNA"/>
</dbReference>
<sequence length="150" mass="17066">MNCLKFRLVAIAILIFNVVAALNFQSEEAIGVEHERDRDNLGGGHILRRLDSIGESNLLRAIYREKPRDFLRINRGLDSLSGASFGIEKRLDSLTGLGFGSQKKRNLDEIDRSNFGTFAKRNLDEIDRSDFGRFVKKRETIEAESSQQQH</sequence>
<accession>A0A8J2WKF8</accession>
<dbReference type="PANTHER" id="PTHR33864:SF1">
    <property type="entry name" value="NEUROPEPTIDE-LIKE PROTEIN"/>
    <property type="match status" value="1"/>
</dbReference>
<name>A0A8J2WKF8_9CRUS</name>
<dbReference type="OrthoDB" id="6093641at2759"/>
<evidence type="ECO:0000256" key="1">
    <source>
        <dbReference type="SAM" id="SignalP"/>
    </source>
</evidence>
<feature type="chain" id="PRO_5035254860" description="Orcokinin" evidence="1">
    <location>
        <begin position="22"/>
        <end position="150"/>
    </location>
</feature>